<reference evidence="6" key="2">
    <citation type="submission" date="2019-06" db="EMBL/GenBank/DDBJ databases">
        <title>Genomics analysis of Aphanomyces spp. identifies a new class of oomycete effector associated with host adaptation.</title>
        <authorList>
            <person name="Gaulin E."/>
        </authorList>
    </citation>
    <scope>NUCLEOTIDE SEQUENCE</scope>
    <source>
        <strain evidence="6">CBS 578.67</strain>
    </source>
</reference>
<dbReference type="AlphaFoldDB" id="A0A485KDK3"/>
<sequence>MRTLASVAEAAAVHPVPPLPSTKKKVMRAANRAIAERRRRTLQAVQATFRKRMSSARLLAAVLDFRTDHIAEGQIRAVLAELKIPVLVVLVAINFFSGLYLLLWSILLFSMQEVTAVSTASRRRFSACVLFAMSLVHFHELVALCGYNRRTSMQHMSKPNLVHVVKLTKAHKRSILYTVLRLDVIHVVTARVWTWVTKTIALPAKLRRQLVRLLRQYEVVHILRHVLVTVTTSIHAHHMATVMPEPTTTFTYTFLVALNCLFTPVFFTSKNAFVKKYLTLLLDAVFHFILSVGFPFIVFWPTYIQYTQSPIGFLNTNYVGITQNLLIDKLQTFTTFFYFVIALTMHISNHLSVHYLAKMALTTKMASRRRTTTHFSTKLRRAEPWDAAASVEPKRRVAVSPLPPPPSTTTLVAVLPHPTTATKLPLATWIPVKSKSRVQTHHRSLFILASYSWAICLVAGASSAFLYTPCPAGCRHRISDWFNYACACRDYTLTCADAANTSLVPSLLQAIDPDLFLLHIRNCSLPQGLPHGLIERFQGLYLLHLEQTQLGVWDETSSVLPSNLQFVVVDGATFHEVPWIFQTLPTSCVEIDLSYTPVETLPLGWTNVPILSILHGHLTTVPTLSLNIQVLALVNHSIALLPDPAQYPPSLRVLDLRYNRITAVPATVFTNHVVDVDVSYNPIATVPMTLYDNIYNMSLRVAGTPFCARLVAAAPAIILGFAPTLSIPDRHMLLAQVCFSTCAPGCEPDFIVNNVCDPACLTPACEFDGGDCSD</sequence>
<accession>A0A485KDK3</accession>
<feature type="transmembrane region" description="Helical" evidence="4">
    <location>
        <begin position="129"/>
        <end position="148"/>
    </location>
</feature>
<dbReference type="Pfam" id="PF00066">
    <property type="entry name" value="Notch"/>
    <property type="match status" value="1"/>
</dbReference>
<evidence type="ECO:0000256" key="1">
    <source>
        <dbReference type="ARBA" id="ARBA00022737"/>
    </source>
</evidence>
<feature type="transmembrane region" description="Helical" evidence="4">
    <location>
        <begin position="336"/>
        <end position="357"/>
    </location>
</feature>
<feature type="transmembrane region" description="Helical" evidence="4">
    <location>
        <begin position="84"/>
        <end position="109"/>
    </location>
</feature>
<evidence type="ECO:0000313" key="8">
    <source>
        <dbReference type="Proteomes" id="UP000332933"/>
    </source>
</evidence>
<keyword evidence="4" id="KW-1133">Transmembrane helix</keyword>
<keyword evidence="1" id="KW-0677">Repeat</keyword>
<feature type="transmembrane region" description="Helical" evidence="4">
    <location>
        <begin position="280"/>
        <end position="300"/>
    </location>
</feature>
<proteinExistence type="predicted"/>
<feature type="transmembrane region" description="Helical" evidence="4">
    <location>
        <begin position="249"/>
        <end position="268"/>
    </location>
</feature>
<keyword evidence="4" id="KW-0472">Membrane</keyword>
<evidence type="ECO:0000313" key="7">
    <source>
        <dbReference type="EMBL" id="VFT81852.1"/>
    </source>
</evidence>
<dbReference type="SMART" id="SM00004">
    <property type="entry name" value="NL"/>
    <property type="match status" value="1"/>
</dbReference>
<organism evidence="7 8">
    <name type="scientific">Aphanomyces stellatus</name>
    <dbReference type="NCBI Taxonomy" id="120398"/>
    <lineage>
        <taxon>Eukaryota</taxon>
        <taxon>Sar</taxon>
        <taxon>Stramenopiles</taxon>
        <taxon>Oomycota</taxon>
        <taxon>Saprolegniomycetes</taxon>
        <taxon>Saprolegniales</taxon>
        <taxon>Verrucalvaceae</taxon>
        <taxon>Aphanomyces</taxon>
    </lineage>
</organism>
<dbReference type="EMBL" id="CAADRA010001226">
    <property type="protein sequence ID" value="VFT81852.1"/>
    <property type="molecule type" value="Genomic_DNA"/>
</dbReference>
<reference evidence="7 8" key="1">
    <citation type="submission" date="2019-03" db="EMBL/GenBank/DDBJ databases">
        <authorList>
            <person name="Gaulin E."/>
            <person name="Dumas B."/>
        </authorList>
    </citation>
    <scope>NUCLEOTIDE SEQUENCE [LARGE SCALE GENOMIC DNA]</scope>
    <source>
        <strain evidence="7">CBS 568.67</strain>
    </source>
</reference>
<dbReference type="InterPro" id="IPR000800">
    <property type="entry name" value="Notch_dom"/>
</dbReference>
<gene>
    <name evidence="7" type="primary">Aste57867_4756</name>
    <name evidence="6" type="ORF">As57867_004743</name>
    <name evidence="7" type="ORF">ASTE57867_4756</name>
</gene>
<evidence type="ECO:0000259" key="5">
    <source>
        <dbReference type="SMART" id="SM00004"/>
    </source>
</evidence>
<dbReference type="OrthoDB" id="2021138at2759"/>
<feature type="transmembrane region" description="Helical" evidence="4">
    <location>
        <begin position="445"/>
        <end position="467"/>
    </location>
</feature>
<dbReference type="Proteomes" id="UP000332933">
    <property type="component" value="Unassembled WGS sequence"/>
</dbReference>
<keyword evidence="8" id="KW-1185">Reference proteome</keyword>
<name>A0A485KDK3_9STRA</name>
<protein>
    <submittedName>
        <fullName evidence="7">Aste57867_4756 protein</fullName>
    </submittedName>
</protein>
<evidence type="ECO:0000313" key="6">
    <source>
        <dbReference type="EMBL" id="KAF0712620.1"/>
    </source>
</evidence>
<keyword evidence="4" id="KW-0812">Transmembrane</keyword>
<evidence type="ECO:0000256" key="4">
    <source>
        <dbReference type="SAM" id="Phobius"/>
    </source>
</evidence>
<feature type="domain" description="LNR" evidence="5">
    <location>
        <begin position="735"/>
        <end position="773"/>
    </location>
</feature>
<dbReference type="Gene3D" id="3.80.10.10">
    <property type="entry name" value="Ribonuclease Inhibitor"/>
    <property type="match status" value="1"/>
</dbReference>
<dbReference type="EMBL" id="VJMH01001226">
    <property type="protein sequence ID" value="KAF0712620.1"/>
    <property type="molecule type" value="Genomic_DNA"/>
</dbReference>
<evidence type="ECO:0000256" key="2">
    <source>
        <dbReference type="ARBA" id="ARBA00023157"/>
    </source>
</evidence>
<keyword evidence="3" id="KW-0325">Glycoprotein</keyword>
<keyword evidence="2" id="KW-1015">Disulfide bond</keyword>
<dbReference type="SUPFAM" id="SSF52058">
    <property type="entry name" value="L domain-like"/>
    <property type="match status" value="1"/>
</dbReference>
<evidence type="ECO:0000256" key="3">
    <source>
        <dbReference type="ARBA" id="ARBA00023180"/>
    </source>
</evidence>
<dbReference type="InterPro" id="IPR032675">
    <property type="entry name" value="LRR_dom_sf"/>
</dbReference>
<dbReference type="Gene3D" id="3.30.300.320">
    <property type="match status" value="1"/>
</dbReference>